<dbReference type="eggNOG" id="COG0728">
    <property type="taxonomic scope" value="Bacteria"/>
</dbReference>
<evidence type="ECO:0000256" key="5">
    <source>
        <dbReference type="ARBA" id="ARBA00022984"/>
    </source>
</evidence>
<organism evidence="10 11">
    <name type="scientific">Ruminococcus albus 8</name>
    <dbReference type="NCBI Taxonomy" id="246199"/>
    <lineage>
        <taxon>Bacteria</taxon>
        <taxon>Bacillati</taxon>
        <taxon>Bacillota</taxon>
        <taxon>Clostridia</taxon>
        <taxon>Eubacteriales</taxon>
        <taxon>Oscillospiraceae</taxon>
        <taxon>Ruminococcus</taxon>
    </lineage>
</organism>
<feature type="transmembrane region" description="Helical" evidence="9">
    <location>
        <begin position="456"/>
        <end position="475"/>
    </location>
</feature>
<dbReference type="GO" id="GO:0034204">
    <property type="term" value="P:lipid translocation"/>
    <property type="evidence" value="ECO:0007669"/>
    <property type="project" value="TreeGrafter"/>
</dbReference>
<dbReference type="EMBL" id="ADKM02000024">
    <property type="protein sequence ID" value="EGC04423.1"/>
    <property type="molecule type" value="Genomic_DNA"/>
</dbReference>
<dbReference type="AlphaFoldDB" id="E9S8J0"/>
<dbReference type="GO" id="GO:0005886">
    <property type="term" value="C:plasma membrane"/>
    <property type="evidence" value="ECO:0007669"/>
    <property type="project" value="UniProtKB-SubCell"/>
</dbReference>
<dbReference type="PIRSF" id="PIRSF002869">
    <property type="entry name" value="MviN"/>
    <property type="match status" value="1"/>
</dbReference>
<evidence type="ECO:0000256" key="9">
    <source>
        <dbReference type="SAM" id="Phobius"/>
    </source>
</evidence>
<protein>
    <recommendedName>
        <fullName evidence="8">Lipid II flippase</fullName>
    </recommendedName>
</protein>
<feature type="transmembrane region" description="Helical" evidence="9">
    <location>
        <begin position="363"/>
        <end position="384"/>
    </location>
</feature>
<feature type="transmembrane region" description="Helical" evidence="9">
    <location>
        <begin position="416"/>
        <end position="436"/>
    </location>
</feature>
<feature type="transmembrane region" description="Helical" evidence="9">
    <location>
        <begin position="391"/>
        <end position="410"/>
    </location>
</feature>
<evidence type="ECO:0000256" key="4">
    <source>
        <dbReference type="ARBA" id="ARBA00022960"/>
    </source>
</evidence>
<keyword evidence="11" id="KW-1185">Reference proteome</keyword>
<dbReference type="PANTHER" id="PTHR47019:SF1">
    <property type="entry name" value="LIPID II FLIPPASE MURJ"/>
    <property type="match status" value="1"/>
</dbReference>
<dbReference type="InterPro" id="IPR004268">
    <property type="entry name" value="MurJ"/>
</dbReference>
<dbReference type="Proteomes" id="UP000004259">
    <property type="component" value="Unassembled WGS sequence"/>
</dbReference>
<comment type="similarity">
    <text evidence="8">Belongs to the MurJ/MviN family.</text>
</comment>
<keyword evidence="2 8" id="KW-1003">Cell membrane</keyword>
<evidence type="ECO:0000256" key="1">
    <source>
        <dbReference type="ARBA" id="ARBA00004651"/>
    </source>
</evidence>
<feature type="transmembrane region" description="Helical" evidence="9">
    <location>
        <begin position="145"/>
        <end position="163"/>
    </location>
</feature>
<evidence type="ECO:0000256" key="2">
    <source>
        <dbReference type="ARBA" id="ARBA00022475"/>
    </source>
</evidence>
<feature type="transmembrane region" description="Helical" evidence="9">
    <location>
        <begin position="184"/>
        <end position="215"/>
    </location>
</feature>
<dbReference type="PANTHER" id="PTHR47019">
    <property type="entry name" value="LIPID II FLIPPASE MURJ"/>
    <property type="match status" value="1"/>
</dbReference>
<reference evidence="10 11" key="1">
    <citation type="submission" date="2011-02" db="EMBL/GenBank/DDBJ databases">
        <authorList>
            <person name="Nelson K.E."/>
            <person name="Sutton G."/>
            <person name="Torralba M."/>
            <person name="Durkin S."/>
            <person name="Harkins D."/>
            <person name="Montgomery R."/>
            <person name="Ziemer C."/>
            <person name="Klaassens E."/>
            <person name="Ocuiv P."/>
            <person name="Morrison M."/>
        </authorList>
    </citation>
    <scope>NUCLEOTIDE SEQUENCE [LARGE SCALE GENOMIC DNA]</scope>
    <source>
        <strain evidence="10 11">8</strain>
    </source>
</reference>
<dbReference type="STRING" id="246199.CUS_5329"/>
<comment type="subcellular location">
    <subcellularLocation>
        <location evidence="1">Cell membrane</location>
        <topology evidence="1">Multi-pass membrane protein</topology>
    </subcellularLocation>
</comment>
<evidence type="ECO:0000313" key="10">
    <source>
        <dbReference type="EMBL" id="EGC04423.1"/>
    </source>
</evidence>
<feature type="transmembrane region" description="Helical" evidence="9">
    <location>
        <begin position="21"/>
        <end position="39"/>
    </location>
</feature>
<keyword evidence="8" id="KW-0813">Transport</keyword>
<evidence type="ECO:0000256" key="8">
    <source>
        <dbReference type="PIRNR" id="PIRNR002869"/>
    </source>
</evidence>
<dbReference type="GO" id="GO:0009252">
    <property type="term" value="P:peptidoglycan biosynthetic process"/>
    <property type="evidence" value="ECO:0007669"/>
    <property type="project" value="UniProtKB-UniRule"/>
</dbReference>
<keyword evidence="8" id="KW-0961">Cell wall biogenesis/degradation</keyword>
<comment type="function">
    <text evidence="8">Involved in peptidoglycan biosynthesis. Transports lipid-linked peptidoglycan precursors from the inner to the outer leaflet of the cytoplasmic membrane.</text>
</comment>
<keyword evidence="4 8" id="KW-0133">Cell shape</keyword>
<dbReference type="NCBIfam" id="TIGR01695">
    <property type="entry name" value="murJ_mviN"/>
    <property type="match status" value="1"/>
</dbReference>
<feature type="transmembrane region" description="Helical" evidence="9">
    <location>
        <begin position="235"/>
        <end position="254"/>
    </location>
</feature>
<comment type="caution">
    <text evidence="10">The sequence shown here is derived from an EMBL/GenBank/DDBJ whole genome shotgun (WGS) entry which is preliminary data.</text>
</comment>
<dbReference type="InterPro" id="IPR051050">
    <property type="entry name" value="Lipid_II_flippase_MurJ/MviN"/>
</dbReference>
<evidence type="ECO:0000313" key="11">
    <source>
        <dbReference type="Proteomes" id="UP000004259"/>
    </source>
</evidence>
<dbReference type="PRINTS" id="PR01806">
    <property type="entry name" value="VIRFACTRMVIN"/>
</dbReference>
<dbReference type="GO" id="GO:0071555">
    <property type="term" value="P:cell wall organization"/>
    <property type="evidence" value="ECO:0007669"/>
    <property type="project" value="UniProtKB-UniRule"/>
</dbReference>
<name>E9S8J0_RUMAL</name>
<dbReference type="Pfam" id="PF03023">
    <property type="entry name" value="MurJ"/>
    <property type="match status" value="1"/>
</dbReference>
<feature type="transmembrane region" description="Helical" evidence="9">
    <location>
        <begin position="481"/>
        <end position="509"/>
    </location>
</feature>
<keyword evidence="3 9" id="KW-0812">Transmembrane</keyword>
<accession>E9S8J0</accession>
<gene>
    <name evidence="10" type="primary">mviN</name>
    <name evidence="10" type="ORF">CUS_5329</name>
</gene>
<evidence type="ECO:0000256" key="6">
    <source>
        <dbReference type="ARBA" id="ARBA00022989"/>
    </source>
</evidence>
<dbReference type="GO" id="GO:0008360">
    <property type="term" value="P:regulation of cell shape"/>
    <property type="evidence" value="ECO:0007669"/>
    <property type="project" value="UniProtKB-UniRule"/>
</dbReference>
<feature type="transmembrane region" description="Helical" evidence="9">
    <location>
        <begin position="100"/>
        <end position="125"/>
    </location>
</feature>
<dbReference type="GO" id="GO:0015648">
    <property type="term" value="F:lipid-linked peptidoglycan transporter activity"/>
    <property type="evidence" value="ECO:0007669"/>
    <property type="project" value="UniProtKB-UniRule"/>
</dbReference>
<evidence type="ECO:0000256" key="3">
    <source>
        <dbReference type="ARBA" id="ARBA00022692"/>
    </source>
</evidence>
<feature type="transmembrane region" description="Helical" evidence="9">
    <location>
        <begin position="55"/>
        <end position="79"/>
    </location>
</feature>
<sequence length="519" mass="57676">MNHRVLISLVNELMNNKIIKNVGVILGCSIVAKVLSYIWEATLAAFLGASDQADAFYMTTSIFGILYPILDLGIWKVFLPAYKKMLVEKKESDAERIANISITLFFVLSIALVIFLIVFAQPLVAVMASGFDSDKRKITIEYLRISAPTYLLMAASSVVGAMLQSREKFLGSQIREIGTHISKIIFVIICFRFLNIYAAVIAMIVGSIFRLLIQLPFINWKWKFRFDFHFKDKEILPMIKGLPSVAVTAAIVHINGLVDKMVASGAVTGAVACLNYGNKLMNVFSGMISTAISTAVYPNMIQCITNKEEGHLRRLLTKVISSLLFCIIPISIFCLVFSSQLVSVAFERGAFDSSATEITAEVFVGYSLGMLFIGIASVVTNVFYGYGDTKITMNVSLIEIVLNIIFDLMFVQIFGVAGLAFATSISAAICLCIRFLLLKKYIRISLKSISFEGLKILAISTISAFIPYILITNFLDVNKYISIILCAILFGTLYIGLALILHIETLYYLKNLFYERLHK</sequence>
<evidence type="ECO:0000256" key="7">
    <source>
        <dbReference type="ARBA" id="ARBA00023136"/>
    </source>
</evidence>
<keyword evidence="5 8" id="KW-0573">Peptidoglycan synthesis</keyword>
<proteinExistence type="inferred from homology"/>
<feature type="transmembrane region" description="Helical" evidence="9">
    <location>
        <begin position="322"/>
        <end position="343"/>
    </location>
</feature>
<keyword evidence="7 8" id="KW-0472">Membrane</keyword>
<keyword evidence="6 9" id="KW-1133">Transmembrane helix</keyword>